<dbReference type="Proteomes" id="UP000752647">
    <property type="component" value="Unassembled WGS sequence"/>
</dbReference>
<accession>A0A9Q3SUJ1</accession>
<dbReference type="GO" id="GO:0005507">
    <property type="term" value="F:copper ion binding"/>
    <property type="evidence" value="ECO:0007669"/>
    <property type="project" value="TreeGrafter"/>
</dbReference>
<protein>
    <recommendedName>
        <fullName evidence="2">Copper homeostasis protein cutC homolog</fullName>
    </recommendedName>
</protein>
<dbReference type="PANTHER" id="PTHR12598">
    <property type="entry name" value="COPPER HOMEOSTASIS PROTEIN CUTC"/>
    <property type="match status" value="1"/>
</dbReference>
<sequence length="211" mass="23037">MTITIREAAVDSVETAKQMRQKGANRIELNSRLDLGGLTPDTRTIIDTLIAIDDVPVVIMVRPRDGDFAYSDIELQQMRDSLQQIADLGGQFVTFGVVRDGLLDKETMSELIIHATELNLQVIMHMAFDAINHDQQQQAMYWLSDHSVHRILTHGGDLTTPIMALLPHLQVLVNAAPANLTILPGGGITVANSQAIADTLGVTEVHGSKIV</sequence>
<dbReference type="GO" id="GO:0016829">
    <property type="term" value="F:lyase activity"/>
    <property type="evidence" value="ECO:0007669"/>
    <property type="project" value="UniProtKB-KW"/>
</dbReference>
<dbReference type="AlphaFoldDB" id="A0A9Q3SUJ1"/>
<reference evidence="3" key="1">
    <citation type="submission" date="2021-05" db="EMBL/GenBank/DDBJ databases">
        <title>Pangenome of Leuconostoc gelidum warrants species status for Leuconostoc gelidum subsp. gasicomitatum.</title>
        <authorList>
            <person name="Johansson P."/>
            <person name="Sade E."/>
            <person name="Hultman J."/>
            <person name="Auvinen P."/>
            <person name="Bjorkroth J."/>
        </authorList>
    </citation>
    <scope>NUCLEOTIDE SEQUENCE</scope>
    <source>
        <strain evidence="3">A.21.4</strain>
    </source>
</reference>
<gene>
    <name evidence="3" type="ORF">KIJ12_02085</name>
</gene>
<dbReference type="SUPFAM" id="SSF110395">
    <property type="entry name" value="CutC-like"/>
    <property type="match status" value="1"/>
</dbReference>
<name>A0A9Q3SUJ1_9LACO</name>
<evidence type="ECO:0000256" key="1">
    <source>
        <dbReference type="ARBA" id="ARBA00007768"/>
    </source>
</evidence>
<evidence type="ECO:0000313" key="4">
    <source>
        <dbReference type="Proteomes" id="UP000752647"/>
    </source>
</evidence>
<comment type="caution">
    <text evidence="3">The sequence shown here is derived from an EMBL/GenBank/DDBJ whole genome shotgun (WGS) entry which is preliminary data.</text>
</comment>
<dbReference type="InterPro" id="IPR036822">
    <property type="entry name" value="CutC-like_dom_sf"/>
</dbReference>
<dbReference type="EMBL" id="JAHBFI010000005">
    <property type="protein sequence ID" value="MBZ5961955.1"/>
    <property type="molecule type" value="Genomic_DNA"/>
</dbReference>
<proteinExistence type="inferred from homology"/>
<dbReference type="Gene3D" id="3.20.20.380">
    <property type="entry name" value="Copper homeostasis (CutC) domain"/>
    <property type="match status" value="1"/>
</dbReference>
<keyword evidence="3" id="KW-0456">Lyase</keyword>
<dbReference type="Pfam" id="PF03932">
    <property type="entry name" value="CutC"/>
    <property type="match status" value="1"/>
</dbReference>
<dbReference type="RefSeq" id="WP_224144003.1">
    <property type="nucleotide sequence ID" value="NZ_CBCPIF010000001.1"/>
</dbReference>
<evidence type="ECO:0000313" key="3">
    <source>
        <dbReference type="EMBL" id="MBZ5961955.1"/>
    </source>
</evidence>
<evidence type="ECO:0000256" key="2">
    <source>
        <dbReference type="ARBA" id="ARBA00019014"/>
    </source>
</evidence>
<comment type="similarity">
    <text evidence="1">Belongs to the CutC family.</text>
</comment>
<dbReference type="PANTHER" id="PTHR12598:SF0">
    <property type="entry name" value="COPPER HOMEOSTASIS PROTEIN CUTC HOMOLOG"/>
    <property type="match status" value="1"/>
</dbReference>
<dbReference type="InterPro" id="IPR005627">
    <property type="entry name" value="CutC-like"/>
</dbReference>
<organism evidence="3 4">
    <name type="scientific">Leuconostoc gasicomitatum</name>
    <dbReference type="NCBI Taxonomy" id="115778"/>
    <lineage>
        <taxon>Bacteria</taxon>
        <taxon>Bacillati</taxon>
        <taxon>Bacillota</taxon>
        <taxon>Bacilli</taxon>
        <taxon>Lactobacillales</taxon>
        <taxon>Lactobacillaceae</taxon>
        <taxon>Leuconostoc</taxon>
        <taxon>Leuconostoc gelidum group</taxon>
    </lineage>
</organism>